<keyword evidence="2" id="KW-1185">Reference proteome</keyword>
<sequence>MKTLELKGGKLYIGGEEITNMKHYSIYGNSKNDVAELNICMDVALEGDSFSIQEVIERDDYSKNLEGSIRKMNKAHKTQIAVLIVQSLCLIGLIANLVSQINF</sequence>
<gene>
    <name evidence="1" type="ORF">HDCHBGLK_00335</name>
</gene>
<dbReference type="GeneID" id="62694570"/>
<dbReference type="STRING" id="411468.CLOSCI_00321"/>
<evidence type="ECO:0000313" key="2">
    <source>
        <dbReference type="Proteomes" id="UP000289664"/>
    </source>
</evidence>
<dbReference type="AlphaFoldDB" id="B0NA54"/>
<dbReference type="HOGENOM" id="CLU_2258885_0_0_9"/>
<dbReference type="Proteomes" id="UP000289664">
    <property type="component" value="Chromosome"/>
</dbReference>
<proteinExistence type="predicted"/>
<accession>B0NA54</accession>
<reference evidence="1 2" key="1">
    <citation type="journal article" date="2019" name="Appl. Environ. Microbiol.">
        <title>Clostridium scindens ATCC 35704: integration of nutritional requirements, the complete genome sequence, and global transcriptional responses to bile acids.</title>
        <authorList>
            <person name="Devendran S."/>
            <person name="Shrestha R."/>
            <person name="Alves J.M.P."/>
            <person name="Wolf P.G."/>
            <person name="Ly L."/>
            <person name="Hernandez A.G."/>
            <person name="Mendez-Garcia C."/>
            <person name="Inboden A."/>
            <person name="Wiley J."/>
            <person name="Paul O."/>
            <person name="Allen A."/>
            <person name="Springer E."/>
            <person name="Wright C.L."/>
            <person name="Fields C.J."/>
            <person name="Daniel S.L."/>
            <person name="Ridlon J.M."/>
        </authorList>
    </citation>
    <scope>NUCLEOTIDE SEQUENCE [LARGE SCALE GENOMIC DNA]</scope>
    <source>
        <strain evidence="1 2">ATCC 35704</strain>
    </source>
</reference>
<name>B0NA54_CLOS5</name>
<dbReference type="EMBL" id="CP036170">
    <property type="protein sequence ID" value="QBF72989.1"/>
    <property type="molecule type" value="Genomic_DNA"/>
</dbReference>
<evidence type="ECO:0000313" key="1">
    <source>
        <dbReference type="EMBL" id="QBF72989.1"/>
    </source>
</evidence>
<protein>
    <submittedName>
        <fullName evidence="1">Uncharacterized protein</fullName>
    </submittedName>
</protein>
<organism evidence="1 2">
    <name type="scientific">Clostridium scindens (strain ATCC 35704 / DSM 5676 / VPI 13733 / 19)</name>
    <dbReference type="NCBI Taxonomy" id="411468"/>
    <lineage>
        <taxon>Bacteria</taxon>
        <taxon>Bacillati</taxon>
        <taxon>Bacillota</taxon>
        <taxon>Clostridia</taxon>
        <taxon>Lachnospirales</taxon>
        <taxon>Lachnospiraceae</taxon>
    </lineage>
</organism>
<dbReference type="KEGG" id="csci:HDCHBGLK_00335"/>
<dbReference type="RefSeq" id="WP_004605876.1">
    <property type="nucleotide sequence ID" value="NZ_CP036170.1"/>
</dbReference>